<dbReference type="RefSeq" id="WP_345567150.1">
    <property type="nucleotide sequence ID" value="NZ_BAAAZX010000017.1"/>
</dbReference>
<accession>A0ABP7SBB5</accession>
<keyword evidence="2" id="KW-1185">Reference proteome</keyword>
<protein>
    <submittedName>
        <fullName evidence="1">Mycofactocin biosynthesis chaperone MftB</fullName>
    </submittedName>
</protein>
<dbReference type="EMBL" id="BAAAZX010000017">
    <property type="protein sequence ID" value="GAA4009196.1"/>
    <property type="molecule type" value="Genomic_DNA"/>
</dbReference>
<comment type="caution">
    <text evidence="1">The sequence shown here is derived from an EMBL/GenBank/DDBJ whole genome shotgun (WGS) entry which is preliminary data.</text>
</comment>
<name>A0ABP7SBB5_9ACTN</name>
<dbReference type="InterPro" id="IPR023850">
    <property type="entry name" value="MftB"/>
</dbReference>
<evidence type="ECO:0000313" key="1">
    <source>
        <dbReference type="EMBL" id="GAA4009196.1"/>
    </source>
</evidence>
<proteinExistence type="predicted"/>
<sequence>MPSSASDESFDMDRAWTLHPQVAVRPESFGALLYHFGNRRLSFLKDRRLLAAVRLLGERSSATAACTSAGIGDDELTRYHHALATLATSHMIVQRTPDSQGGEA</sequence>
<dbReference type="Proteomes" id="UP001500456">
    <property type="component" value="Unassembled WGS sequence"/>
</dbReference>
<gene>
    <name evidence="1" type="primary">mftB</name>
    <name evidence="1" type="ORF">GCM10022232_57430</name>
</gene>
<evidence type="ECO:0000313" key="2">
    <source>
        <dbReference type="Proteomes" id="UP001500456"/>
    </source>
</evidence>
<reference evidence="2" key="1">
    <citation type="journal article" date="2019" name="Int. J. Syst. Evol. Microbiol.">
        <title>The Global Catalogue of Microorganisms (GCM) 10K type strain sequencing project: providing services to taxonomists for standard genome sequencing and annotation.</title>
        <authorList>
            <consortium name="The Broad Institute Genomics Platform"/>
            <consortium name="The Broad Institute Genome Sequencing Center for Infectious Disease"/>
            <person name="Wu L."/>
            <person name="Ma J."/>
        </authorList>
    </citation>
    <scope>NUCLEOTIDE SEQUENCE [LARGE SCALE GENOMIC DNA]</scope>
    <source>
        <strain evidence="2">JCM 16924</strain>
    </source>
</reference>
<dbReference type="NCBIfam" id="TIGR03967">
    <property type="entry name" value="mycofact_MftB"/>
    <property type="match status" value="1"/>
</dbReference>
<dbReference type="Pfam" id="PF26520">
    <property type="entry name" value="MftB_chaperone"/>
    <property type="match status" value="1"/>
</dbReference>
<organism evidence="1 2">
    <name type="scientific">Streptomyces plumbiresistens</name>
    <dbReference type="NCBI Taxonomy" id="511811"/>
    <lineage>
        <taxon>Bacteria</taxon>
        <taxon>Bacillati</taxon>
        <taxon>Actinomycetota</taxon>
        <taxon>Actinomycetes</taxon>
        <taxon>Kitasatosporales</taxon>
        <taxon>Streptomycetaceae</taxon>
        <taxon>Streptomyces</taxon>
    </lineage>
</organism>